<evidence type="ECO:0000256" key="3">
    <source>
        <dbReference type="ARBA" id="ARBA00022723"/>
    </source>
</evidence>
<gene>
    <name evidence="7" type="ORF">DFH08DRAFT_1040481</name>
</gene>
<organism evidence="7 8">
    <name type="scientific">Mycena albidolilacea</name>
    <dbReference type="NCBI Taxonomy" id="1033008"/>
    <lineage>
        <taxon>Eukaryota</taxon>
        <taxon>Fungi</taxon>
        <taxon>Dikarya</taxon>
        <taxon>Basidiomycota</taxon>
        <taxon>Agaricomycotina</taxon>
        <taxon>Agaricomycetes</taxon>
        <taxon>Agaricomycetidae</taxon>
        <taxon>Agaricales</taxon>
        <taxon>Marasmiineae</taxon>
        <taxon>Mycenaceae</taxon>
        <taxon>Mycena</taxon>
    </lineage>
</organism>
<evidence type="ECO:0000256" key="6">
    <source>
        <dbReference type="ARBA" id="ARBA00023033"/>
    </source>
</evidence>
<keyword evidence="8" id="KW-1185">Reference proteome</keyword>
<evidence type="ECO:0000313" key="8">
    <source>
        <dbReference type="Proteomes" id="UP001218218"/>
    </source>
</evidence>
<keyword evidence="3" id="KW-0479">Metal-binding</keyword>
<dbReference type="GO" id="GO:0005506">
    <property type="term" value="F:iron ion binding"/>
    <property type="evidence" value="ECO:0007669"/>
    <property type="project" value="InterPro"/>
</dbReference>
<dbReference type="Gene3D" id="1.10.630.10">
    <property type="entry name" value="Cytochrome P450"/>
    <property type="match status" value="1"/>
</dbReference>
<dbReference type="Proteomes" id="UP001218218">
    <property type="component" value="Unassembled WGS sequence"/>
</dbReference>
<comment type="caution">
    <text evidence="7">The sequence shown here is derived from an EMBL/GenBank/DDBJ whole genome shotgun (WGS) entry which is preliminary data.</text>
</comment>
<dbReference type="PANTHER" id="PTHR24291">
    <property type="entry name" value="CYTOCHROME P450 FAMILY 4"/>
    <property type="match status" value="1"/>
</dbReference>
<keyword evidence="2" id="KW-0349">Heme</keyword>
<dbReference type="InterPro" id="IPR050196">
    <property type="entry name" value="Cytochrome_P450_Monoox"/>
</dbReference>
<protein>
    <submittedName>
        <fullName evidence="7">Cytochrome P450</fullName>
    </submittedName>
</protein>
<dbReference type="InterPro" id="IPR036396">
    <property type="entry name" value="Cyt_P450_sf"/>
</dbReference>
<dbReference type="AlphaFoldDB" id="A0AAD6ZBJ9"/>
<reference evidence="7" key="1">
    <citation type="submission" date="2023-03" db="EMBL/GenBank/DDBJ databases">
        <title>Massive genome expansion in bonnet fungi (Mycena s.s.) driven by repeated elements and novel gene families across ecological guilds.</title>
        <authorList>
            <consortium name="Lawrence Berkeley National Laboratory"/>
            <person name="Harder C.B."/>
            <person name="Miyauchi S."/>
            <person name="Viragh M."/>
            <person name="Kuo A."/>
            <person name="Thoen E."/>
            <person name="Andreopoulos B."/>
            <person name="Lu D."/>
            <person name="Skrede I."/>
            <person name="Drula E."/>
            <person name="Henrissat B."/>
            <person name="Morin E."/>
            <person name="Kohler A."/>
            <person name="Barry K."/>
            <person name="LaButti K."/>
            <person name="Morin E."/>
            <person name="Salamov A."/>
            <person name="Lipzen A."/>
            <person name="Mereny Z."/>
            <person name="Hegedus B."/>
            <person name="Baldrian P."/>
            <person name="Stursova M."/>
            <person name="Weitz H."/>
            <person name="Taylor A."/>
            <person name="Grigoriev I.V."/>
            <person name="Nagy L.G."/>
            <person name="Martin F."/>
            <person name="Kauserud H."/>
        </authorList>
    </citation>
    <scope>NUCLEOTIDE SEQUENCE</scope>
    <source>
        <strain evidence="7">CBHHK002</strain>
    </source>
</reference>
<name>A0AAD6ZBJ9_9AGAR</name>
<evidence type="ECO:0000313" key="7">
    <source>
        <dbReference type="EMBL" id="KAJ7314923.1"/>
    </source>
</evidence>
<evidence type="ECO:0000256" key="2">
    <source>
        <dbReference type="ARBA" id="ARBA00022617"/>
    </source>
</evidence>
<dbReference type="GO" id="GO:0016705">
    <property type="term" value="F:oxidoreductase activity, acting on paired donors, with incorporation or reduction of molecular oxygen"/>
    <property type="evidence" value="ECO:0007669"/>
    <property type="project" value="InterPro"/>
</dbReference>
<evidence type="ECO:0000256" key="1">
    <source>
        <dbReference type="ARBA" id="ARBA00010617"/>
    </source>
</evidence>
<evidence type="ECO:0000256" key="5">
    <source>
        <dbReference type="ARBA" id="ARBA00023004"/>
    </source>
</evidence>
<dbReference type="EMBL" id="JARIHO010000064">
    <property type="protein sequence ID" value="KAJ7314923.1"/>
    <property type="molecule type" value="Genomic_DNA"/>
</dbReference>
<dbReference type="Pfam" id="PF00067">
    <property type="entry name" value="p450"/>
    <property type="match status" value="1"/>
</dbReference>
<sequence>MARRAHDEHPRQGVLSPDALQQIVMKDWLEYPHPKFLRDILGPVAGHGLLTTIGEDHKQLRKAMTPAFYLKLDGPNRHVLPAGLLEIMKAVIKKEAIPEAGKVFLGKVALDIICDTAFGYKTDCLHNPHNELAAAPEQLLQLQFSPNLAKLVAIPILRIPGTSSLSRSQWMYRHRWFLGKLPIIYNFEKLVDSLYCICAISREMLRSKTADLSVLPNVTTTEKDIMLLLVSARNTDLDADPTAEAMSDTEMVDQVLTFLAAGNDLSWLLANDPESQRRLREEGSRSMSMKLVDESG</sequence>
<dbReference type="InterPro" id="IPR001128">
    <property type="entry name" value="Cyt_P450"/>
</dbReference>
<proteinExistence type="inferred from homology"/>
<dbReference type="GO" id="GO:0004497">
    <property type="term" value="F:monooxygenase activity"/>
    <property type="evidence" value="ECO:0007669"/>
    <property type="project" value="UniProtKB-KW"/>
</dbReference>
<accession>A0AAD6ZBJ9</accession>
<dbReference type="PANTHER" id="PTHR24291:SF50">
    <property type="entry name" value="BIFUNCTIONAL ALBAFLAVENONE MONOOXYGENASE_TERPENE SYNTHASE"/>
    <property type="match status" value="1"/>
</dbReference>
<dbReference type="GO" id="GO:0020037">
    <property type="term" value="F:heme binding"/>
    <property type="evidence" value="ECO:0007669"/>
    <property type="project" value="InterPro"/>
</dbReference>
<keyword evidence="6" id="KW-0503">Monooxygenase</keyword>
<dbReference type="SUPFAM" id="SSF48264">
    <property type="entry name" value="Cytochrome P450"/>
    <property type="match status" value="1"/>
</dbReference>
<keyword evidence="4" id="KW-0560">Oxidoreductase</keyword>
<comment type="similarity">
    <text evidence="1">Belongs to the cytochrome P450 family.</text>
</comment>
<keyword evidence="5" id="KW-0408">Iron</keyword>
<evidence type="ECO:0000256" key="4">
    <source>
        <dbReference type="ARBA" id="ARBA00023002"/>
    </source>
</evidence>